<accession>A0A3B0S0Q1</accession>
<dbReference type="Gene3D" id="3.30.460.10">
    <property type="entry name" value="Beta Polymerase, domain 2"/>
    <property type="match status" value="1"/>
</dbReference>
<feature type="domain" description="tRNA nucleotidyltransferase/poly(A) polymerase RNA and SrmB- binding" evidence="9">
    <location>
        <begin position="187"/>
        <end position="243"/>
    </location>
</feature>
<dbReference type="Gene3D" id="1.10.3090.10">
    <property type="entry name" value="cca-adding enzyme, domain 2"/>
    <property type="match status" value="1"/>
</dbReference>
<feature type="domain" description="Poly A polymerase head" evidence="8">
    <location>
        <begin position="34"/>
        <end position="156"/>
    </location>
</feature>
<dbReference type="InterPro" id="IPR043519">
    <property type="entry name" value="NT_sf"/>
</dbReference>
<dbReference type="EC" id="2.7.7.72" evidence="10"/>
<dbReference type="SUPFAM" id="SSF81891">
    <property type="entry name" value="Poly A polymerase C-terminal region-like"/>
    <property type="match status" value="1"/>
</dbReference>
<dbReference type="PANTHER" id="PTHR46173:SF1">
    <property type="entry name" value="CCA TRNA NUCLEOTIDYLTRANSFERASE 1, MITOCHONDRIAL"/>
    <property type="match status" value="1"/>
</dbReference>
<gene>
    <name evidence="10" type="ORF">MNBD_ALPHA02-1821</name>
</gene>
<sequence length="402" mass="44958">MEVVKQLTLADYPAFGEKSLVKLLSILNGEGATCRMVGGCVRDALLGREIIDIDLACGLPPEKVTARLEKAGVKVIPTGLKHGTITAVIEKHTYEVTTLRRDVETDGRHARVAFTDDWLEDARRRDFTFNALYLDEDGGLYDPCGGLEDLAARRVRFIGDADKRITEDALRILRFFRFAAQIGQGDLDPAGLEACVRNKHSIDRLSGERLAQELFKTLAAENLLPIIKVMVECGILKNILPDFRELGHFNAFVRLEQKLGRCDILGRLSCLIGNRGASTSRHLKLSNKQANTLKKYGMQDFEISPHMDKVDIRKIIYSFGRELFIFALLQKWAETEIKDGPAFLNYAEQWPVPEFPLHGRDLIKSGLTAGPELGEILKKLEMEWVASDFSLSKADLLGMSKA</sequence>
<dbReference type="InterPro" id="IPR050264">
    <property type="entry name" value="Bact_CCA-adding_enz_type3_sf"/>
</dbReference>
<comment type="cofactor">
    <cofactor evidence="1">
        <name>Mg(2+)</name>
        <dbReference type="ChEBI" id="CHEBI:18420"/>
    </cofactor>
</comment>
<dbReference type="EMBL" id="UOED01000090">
    <property type="protein sequence ID" value="VAV94406.1"/>
    <property type="molecule type" value="Genomic_DNA"/>
</dbReference>
<evidence type="ECO:0000256" key="3">
    <source>
        <dbReference type="ARBA" id="ARBA00022694"/>
    </source>
</evidence>
<reference evidence="10" key="1">
    <citation type="submission" date="2018-06" db="EMBL/GenBank/DDBJ databases">
        <authorList>
            <person name="Zhirakovskaya E."/>
        </authorList>
    </citation>
    <scope>NUCLEOTIDE SEQUENCE</scope>
</reference>
<dbReference type="InterPro" id="IPR002646">
    <property type="entry name" value="PolA_pol_head_dom"/>
</dbReference>
<dbReference type="GO" id="GO:0046872">
    <property type="term" value="F:metal ion binding"/>
    <property type="evidence" value="ECO:0007669"/>
    <property type="project" value="UniProtKB-KW"/>
</dbReference>
<keyword evidence="7" id="KW-0460">Magnesium</keyword>
<evidence type="ECO:0000259" key="9">
    <source>
        <dbReference type="Pfam" id="PF12627"/>
    </source>
</evidence>
<evidence type="ECO:0000256" key="5">
    <source>
        <dbReference type="ARBA" id="ARBA00022723"/>
    </source>
</evidence>
<evidence type="ECO:0000256" key="2">
    <source>
        <dbReference type="ARBA" id="ARBA00022679"/>
    </source>
</evidence>
<keyword evidence="2 10" id="KW-0808">Transferase</keyword>
<dbReference type="GO" id="GO:0008033">
    <property type="term" value="P:tRNA processing"/>
    <property type="evidence" value="ECO:0007669"/>
    <property type="project" value="UniProtKB-KW"/>
</dbReference>
<dbReference type="CDD" id="cd05398">
    <property type="entry name" value="NT_ClassII-CCAase"/>
    <property type="match status" value="1"/>
</dbReference>
<name>A0A3B0S0Q1_9ZZZZ</name>
<dbReference type="GO" id="GO:0004810">
    <property type="term" value="F:CCA tRNA nucleotidyltransferase activity"/>
    <property type="evidence" value="ECO:0007669"/>
    <property type="project" value="UniProtKB-EC"/>
</dbReference>
<dbReference type="Pfam" id="PF12627">
    <property type="entry name" value="PolyA_pol_RNAbd"/>
    <property type="match status" value="1"/>
</dbReference>
<keyword evidence="5" id="KW-0479">Metal-binding</keyword>
<dbReference type="SUPFAM" id="SSF81301">
    <property type="entry name" value="Nucleotidyltransferase"/>
    <property type="match status" value="1"/>
</dbReference>
<evidence type="ECO:0000256" key="6">
    <source>
        <dbReference type="ARBA" id="ARBA00022741"/>
    </source>
</evidence>
<dbReference type="GO" id="GO:0000166">
    <property type="term" value="F:nucleotide binding"/>
    <property type="evidence" value="ECO:0007669"/>
    <property type="project" value="UniProtKB-KW"/>
</dbReference>
<keyword evidence="3" id="KW-0819">tRNA processing</keyword>
<evidence type="ECO:0000256" key="1">
    <source>
        <dbReference type="ARBA" id="ARBA00001946"/>
    </source>
</evidence>
<protein>
    <submittedName>
        <fullName evidence="10">CCA tRNA nucleotidyltransferase</fullName>
        <ecNumber evidence="10">2.7.7.72</ecNumber>
    </submittedName>
</protein>
<evidence type="ECO:0000256" key="4">
    <source>
        <dbReference type="ARBA" id="ARBA00022695"/>
    </source>
</evidence>
<evidence type="ECO:0000313" key="10">
    <source>
        <dbReference type="EMBL" id="VAV94406.1"/>
    </source>
</evidence>
<organism evidence="10">
    <name type="scientific">hydrothermal vent metagenome</name>
    <dbReference type="NCBI Taxonomy" id="652676"/>
    <lineage>
        <taxon>unclassified sequences</taxon>
        <taxon>metagenomes</taxon>
        <taxon>ecological metagenomes</taxon>
    </lineage>
</organism>
<dbReference type="PANTHER" id="PTHR46173">
    <property type="entry name" value="CCA TRNA NUCLEOTIDYLTRANSFERASE 1, MITOCHONDRIAL"/>
    <property type="match status" value="1"/>
</dbReference>
<dbReference type="GO" id="GO:0000049">
    <property type="term" value="F:tRNA binding"/>
    <property type="evidence" value="ECO:0007669"/>
    <property type="project" value="TreeGrafter"/>
</dbReference>
<dbReference type="Pfam" id="PF01743">
    <property type="entry name" value="PolyA_pol"/>
    <property type="match status" value="1"/>
</dbReference>
<keyword evidence="6" id="KW-0547">Nucleotide-binding</keyword>
<evidence type="ECO:0000256" key="7">
    <source>
        <dbReference type="ARBA" id="ARBA00022842"/>
    </source>
</evidence>
<dbReference type="InterPro" id="IPR032828">
    <property type="entry name" value="PolyA_RNA-bd"/>
</dbReference>
<proteinExistence type="predicted"/>
<keyword evidence="4 10" id="KW-0548">Nucleotidyltransferase</keyword>
<evidence type="ECO:0000259" key="8">
    <source>
        <dbReference type="Pfam" id="PF01743"/>
    </source>
</evidence>
<dbReference type="AlphaFoldDB" id="A0A3B0S0Q1"/>